<dbReference type="EC" id="2.6.1.16" evidence="2"/>
<dbReference type="Proteomes" id="UP000288096">
    <property type="component" value="Unassembled WGS sequence"/>
</dbReference>
<evidence type="ECO:0000256" key="3">
    <source>
        <dbReference type="ARBA" id="ARBA00016090"/>
    </source>
</evidence>
<dbReference type="GO" id="GO:0006002">
    <property type="term" value="P:fructose 6-phosphate metabolic process"/>
    <property type="evidence" value="ECO:0007669"/>
    <property type="project" value="TreeGrafter"/>
</dbReference>
<dbReference type="GO" id="GO:0006047">
    <property type="term" value="P:UDP-N-acetylglucosamine metabolic process"/>
    <property type="evidence" value="ECO:0007669"/>
    <property type="project" value="TreeGrafter"/>
</dbReference>
<keyword evidence="5 10" id="KW-0808">Transferase</keyword>
<evidence type="ECO:0000256" key="5">
    <source>
        <dbReference type="ARBA" id="ARBA00022679"/>
    </source>
</evidence>
<reference evidence="11" key="1">
    <citation type="submission" date="2017-11" db="EMBL/GenBank/DDBJ databases">
        <authorList>
            <person name="Watanabe M."/>
            <person name="Kojima H."/>
        </authorList>
    </citation>
    <scope>NUCLEOTIDE SEQUENCE [LARGE SCALE GENOMIC DNA]</scope>
    <source>
        <strain evidence="11">Tokyo 01</strain>
    </source>
</reference>
<keyword evidence="6" id="KW-0677">Repeat</keyword>
<dbReference type="GO" id="GO:0004360">
    <property type="term" value="F:glutamine-fructose-6-phosphate transaminase (isomerizing) activity"/>
    <property type="evidence" value="ECO:0007669"/>
    <property type="project" value="UniProtKB-EC"/>
</dbReference>
<evidence type="ECO:0000259" key="9">
    <source>
        <dbReference type="PROSITE" id="PS51464"/>
    </source>
</evidence>
<dbReference type="InterPro" id="IPR029055">
    <property type="entry name" value="Ntn_hydrolases_N"/>
</dbReference>
<dbReference type="SUPFAM" id="SSF53697">
    <property type="entry name" value="SIS domain"/>
    <property type="match status" value="1"/>
</dbReference>
<keyword evidence="7" id="KW-0315">Glutamine amidotransferase</keyword>
<gene>
    <name evidence="10" type="ORF">DENIS_0325</name>
</gene>
<reference evidence="11" key="2">
    <citation type="submission" date="2019-01" db="EMBL/GenBank/DDBJ databases">
        <title>Genome sequence of Desulfonema ishimotonii strain Tokyo 01.</title>
        <authorList>
            <person name="Fukui M."/>
        </authorList>
    </citation>
    <scope>NUCLEOTIDE SEQUENCE [LARGE SCALE GENOMIC DNA]</scope>
    <source>
        <strain evidence="11">Tokyo 01</strain>
    </source>
</reference>
<dbReference type="PANTHER" id="PTHR10937:SF0">
    <property type="entry name" value="GLUTAMINE--FRUCTOSE-6-PHOSPHATE TRANSAMINASE (ISOMERIZING)"/>
    <property type="match status" value="1"/>
</dbReference>
<proteinExistence type="predicted"/>
<protein>
    <recommendedName>
        <fullName evidence="3">Glutamine--fructose-6-phosphate aminotransferase [isomerizing]</fullName>
        <ecNumber evidence="2">2.6.1.16</ecNumber>
    </recommendedName>
</protein>
<dbReference type="GO" id="GO:0097367">
    <property type="term" value="F:carbohydrate derivative binding"/>
    <property type="evidence" value="ECO:0007669"/>
    <property type="project" value="InterPro"/>
</dbReference>
<dbReference type="PROSITE" id="PS51278">
    <property type="entry name" value="GATASE_TYPE_2"/>
    <property type="match status" value="1"/>
</dbReference>
<sequence>MCGIAGIVSIRHREEKDGHVDLPFFKEADQKIQAHDLDFCRNAGLPLDENYLGGAETLNAMRQAVRALKKDAPFFTIFSDKSIGHSLSAIAENLDRFIDVETRRLDDIMGRLSAADVDAASRGIEIVRDIAWCLSTEIEDNIHKIRELLYRTHAPQPVVTIFKRLNTVLNSIDRLEVRGRDSAGISALFILDPPEFGAFTDTLDKANFMDSFRERTGREVLVNGGITVRQGTDESGNEQVAVAFTYKVAAEIGSLGDNVAFLRRQIKNDTVLQAMVNFSHRYFTISSHTRWASVGAISEPNCHPVDNRMICKDPENRISEKGIFHVCLNGDIDNYLDLKEQHERDGLMISPDISTDTKIIPLRIEHYLDRDQGVAGAFRLAVNDFKGSHAIAMHTDLAPGKLFLAQKGSGQAIFVGLSEDHYMSASEVYGFIEETSDYLKMDGEKTVQGKDGMTRGQIFILNQDSPGGPGGIEAMYYDGTPFEPGEADIRHTEITSRDIDRQDFPHYFLKEISESPDSVEKTLRNRWRILDESPEQYAVTLDDSVVPESLRSALTENRIRRIFFVGQGTAGVAAQACANILEFYMNDPSLMITSLKASELSGFRLYEDGHGMEDTLVIAISQSGTTTDTNRTVDMVRERGAHTLAIVNRRDSDITFKVDGVMYTSSGRDIEMSVASTKAFYSQIVAGATLGLFMAHIRGRRDTGFVTAELRQLLALPTHMRTILAMKEEIENSARRLAVTRTYWATVGSGPNKVSADEIRIKLSELCYKTISSDYVEDKKHIDLSSEPLIIVCAAGTRETVIGDIIKDTAIFRAHKAIPVIIANEGDTRFDAYAADVFHVPAASEHLAPVLNTLVGHIWGYYAALAINEGSRFLFAFREETQTTIDAYAREGLDVYELILEKNFREKMARFYTAFRKKRMENSLPQSIGLNSSADLTILFKYLAGKLPVTDFEIDFGIKGTARNMLDTLFECLGESINNMARPIDAIKHQAKTVTVGTSRISEKIEGLLFDMLERHGFRVSQLTTRNVIVLKNLQRIISDIQGTTLYRIAGLNLLGEPTDDTTIEVIKREGTSMSIPSRVDRDHRLKGSKRTIVQEGNVYIGKGRKDERSILCIPLLSATMSAANLIENIALLHISFKERVPLADRVKALGGKYEKLKNIVQENSVAWTDTLLDQVEIPELFGRSAEKVGEYIVSRVKQG</sequence>
<dbReference type="RefSeq" id="WP_124326905.1">
    <property type="nucleotide sequence ID" value="NZ_BEXT01000001.1"/>
</dbReference>
<evidence type="ECO:0000313" key="10">
    <source>
        <dbReference type="EMBL" id="GBC59386.1"/>
    </source>
</evidence>
<evidence type="ECO:0000256" key="2">
    <source>
        <dbReference type="ARBA" id="ARBA00012916"/>
    </source>
</evidence>
<dbReference type="InterPro" id="IPR035466">
    <property type="entry name" value="GlmS/AgaS_SIS"/>
</dbReference>
<evidence type="ECO:0000313" key="11">
    <source>
        <dbReference type="Proteomes" id="UP000288096"/>
    </source>
</evidence>
<dbReference type="GO" id="GO:0006487">
    <property type="term" value="P:protein N-linked glycosylation"/>
    <property type="evidence" value="ECO:0007669"/>
    <property type="project" value="TreeGrafter"/>
</dbReference>
<comment type="catalytic activity">
    <reaction evidence="1">
        <text>D-fructose 6-phosphate + L-glutamine = D-glucosamine 6-phosphate + L-glutamate</text>
        <dbReference type="Rhea" id="RHEA:13237"/>
        <dbReference type="ChEBI" id="CHEBI:29985"/>
        <dbReference type="ChEBI" id="CHEBI:58359"/>
        <dbReference type="ChEBI" id="CHEBI:58725"/>
        <dbReference type="ChEBI" id="CHEBI:61527"/>
        <dbReference type="EC" id="2.6.1.16"/>
    </reaction>
</comment>
<name>A0A401FQZ4_9BACT</name>
<dbReference type="InterPro" id="IPR046348">
    <property type="entry name" value="SIS_dom_sf"/>
</dbReference>
<evidence type="ECO:0000256" key="1">
    <source>
        <dbReference type="ARBA" id="ARBA00001031"/>
    </source>
</evidence>
<dbReference type="InterPro" id="IPR017932">
    <property type="entry name" value="GATase_2_dom"/>
</dbReference>
<keyword evidence="11" id="KW-1185">Reference proteome</keyword>
<dbReference type="Pfam" id="PF01380">
    <property type="entry name" value="SIS"/>
    <property type="match status" value="1"/>
</dbReference>
<dbReference type="InterPro" id="IPR001347">
    <property type="entry name" value="SIS_dom"/>
</dbReference>
<evidence type="ECO:0000256" key="7">
    <source>
        <dbReference type="ARBA" id="ARBA00022962"/>
    </source>
</evidence>
<comment type="caution">
    <text evidence="10">The sequence shown here is derived from an EMBL/GenBank/DDBJ whole genome shotgun (WGS) entry which is preliminary data.</text>
</comment>
<dbReference type="PANTHER" id="PTHR10937">
    <property type="entry name" value="GLUCOSAMINE--FRUCTOSE-6-PHOSPHATE AMINOTRANSFERASE, ISOMERIZING"/>
    <property type="match status" value="1"/>
</dbReference>
<dbReference type="Gene3D" id="3.40.50.10490">
    <property type="entry name" value="Glucose-6-phosphate isomerase like protein, domain 1"/>
    <property type="match status" value="2"/>
</dbReference>
<dbReference type="SUPFAM" id="SSF56235">
    <property type="entry name" value="N-terminal nucleophile aminohydrolases (Ntn hydrolases)"/>
    <property type="match status" value="1"/>
</dbReference>
<dbReference type="AlphaFoldDB" id="A0A401FQZ4"/>
<accession>A0A401FQZ4</accession>
<dbReference type="CDD" id="cd05008">
    <property type="entry name" value="SIS_GlmS_GlmD_1"/>
    <property type="match status" value="1"/>
</dbReference>
<dbReference type="OrthoDB" id="9761808at2"/>
<organism evidence="10 11">
    <name type="scientific">Desulfonema ishimotonii</name>
    <dbReference type="NCBI Taxonomy" id="45657"/>
    <lineage>
        <taxon>Bacteria</taxon>
        <taxon>Pseudomonadati</taxon>
        <taxon>Thermodesulfobacteriota</taxon>
        <taxon>Desulfobacteria</taxon>
        <taxon>Desulfobacterales</taxon>
        <taxon>Desulfococcaceae</taxon>
        <taxon>Desulfonema</taxon>
    </lineage>
</organism>
<feature type="domain" description="Glutamine amidotransferase type-2" evidence="8">
    <location>
        <begin position="133"/>
        <end position="464"/>
    </location>
</feature>
<dbReference type="PROSITE" id="PS51464">
    <property type="entry name" value="SIS"/>
    <property type="match status" value="1"/>
</dbReference>
<evidence type="ECO:0000256" key="4">
    <source>
        <dbReference type="ARBA" id="ARBA00022576"/>
    </source>
</evidence>
<dbReference type="Gene3D" id="3.60.20.10">
    <property type="entry name" value="Glutamine Phosphoribosylpyrophosphate, subunit 1, domain 1"/>
    <property type="match status" value="1"/>
</dbReference>
<dbReference type="EMBL" id="BEXT01000001">
    <property type="protein sequence ID" value="GBC59386.1"/>
    <property type="molecule type" value="Genomic_DNA"/>
</dbReference>
<keyword evidence="4 10" id="KW-0032">Aminotransferase</keyword>
<evidence type="ECO:0000259" key="8">
    <source>
        <dbReference type="PROSITE" id="PS51278"/>
    </source>
</evidence>
<feature type="domain" description="SIS" evidence="9">
    <location>
        <begin position="546"/>
        <end position="700"/>
    </location>
</feature>
<evidence type="ECO:0000256" key="6">
    <source>
        <dbReference type="ARBA" id="ARBA00022737"/>
    </source>
</evidence>